<accession>A0A318LLT8</accession>
<comment type="caution">
    <text evidence="1">The sequence shown here is derived from an EMBL/GenBank/DDBJ whole genome shotgun (WGS) entry which is preliminary data.</text>
</comment>
<dbReference type="OrthoDB" id="4774067at2"/>
<dbReference type="Proteomes" id="UP000247892">
    <property type="component" value="Unassembled WGS sequence"/>
</dbReference>
<dbReference type="AlphaFoldDB" id="A0A318LLT8"/>
<dbReference type="RefSeq" id="WP_110344043.1">
    <property type="nucleotide sequence ID" value="NZ_MASU01000029.1"/>
</dbReference>
<evidence type="ECO:0000313" key="2">
    <source>
        <dbReference type="Proteomes" id="UP000247892"/>
    </source>
</evidence>
<organism evidence="1 2">
    <name type="scientific">Prauserella flavalba</name>
    <dbReference type="NCBI Taxonomy" id="1477506"/>
    <lineage>
        <taxon>Bacteria</taxon>
        <taxon>Bacillati</taxon>
        <taxon>Actinomycetota</taxon>
        <taxon>Actinomycetes</taxon>
        <taxon>Pseudonocardiales</taxon>
        <taxon>Pseudonocardiaceae</taxon>
        <taxon>Prauserella</taxon>
    </lineage>
</organism>
<evidence type="ECO:0000313" key="1">
    <source>
        <dbReference type="EMBL" id="PXY17061.1"/>
    </source>
</evidence>
<keyword evidence="2" id="KW-1185">Reference proteome</keyword>
<sequence length="128" mass="14297">MTSTDLVGPLPTITFHGGPGGFRNPARVAYSLPRNTLDPRFAACRDHRPACDCREALLAENLAELRYEYHAAQRAACEVLAGHRVENPDAYTDAERAHLACQCTGCQIVRRSHLLDYRHIDPWTGVIR</sequence>
<gene>
    <name evidence="1" type="ORF">BA062_37800</name>
</gene>
<name>A0A318LLT8_9PSEU</name>
<dbReference type="EMBL" id="MASU01000029">
    <property type="protein sequence ID" value="PXY17061.1"/>
    <property type="molecule type" value="Genomic_DNA"/>
</dbReference>
<protein>
    <submittedName>
        <fullName evidence="1">Uncharacterized protein</fullName>
    </submittedName>
</protein>
<proteinExistence type="predicted"/>
<reference evidence="1 2" key="1">
    <citation type="submission" date="2016-07" db="EMBL/GenBank/DDBJ databases">
        <title>Draft genome sequence of Prauserella sp. YIM 121212, isolated from alkaline soil.</title>
        <authorList>
            <person name="Ruckert C."/>
            <person name="Albersmeier A."/>
            <person name="Jiang C.-L."/>
            <person name="Jiang Y."/>
            <person name="Kalinowski J."/>
            <person name="Schneider O."/>
            <person name="Winkler A."/>
            <person name="Zotchev S.B."/>
        </authorList>
    </citation>
    <scope>NUCLEOTIDE SEQUENCE [LARGE SCALE GENOMIC DNA]</scope>
    <source>
        <strain evidence="1 2">YIM 121212</strain>
    </source>
</reference>